<evidence type="ECO:0000313" key="2">
    <source>
        <dbReference type="Proteomes" id="UP000249057"/>
    </source>
</evidence>
<evidence type="ECO:0000313" key="1">
    <source>
        <dbReference type="EMBL" id="RAH50795.1"/>
    </source>
</evidence>
<name>A0ACD1GNG2_9EURO</name>
<dbReference type="EMBL" id="KZ825312">
    <property type="protein sequence ID" value="RAH50795.1"/>
    <property type="molecule type" value="Genomic_DNA"/>
</dbReference>
<proteinExistence type="predicted"/>
<accession>A0ACD1GNG2</accession>
<gene>
    <name evidence="1" type="ORF">BO95DRAFT_113776</name>
</gene>
<sequence length="198" mass="22087">MHSSEGADTALYQPFRADGNPLARLPFHNPANLGIVTLRNRATWHELPCCSRDFLLEAYGPSGGKQKRSASQPCPIAPTCLPVLVVELCQPCKRGGPKHTVNHSRQLVGLVPPATAREIVQNHDSKSHFCYPFFCLPFVMHPRCPLSFILSFRFSIFMRDLVSPRPSLRLRPLPRQGASHDTRMPHAYCAAYSTTAQL</sequence>
<protein>
    <submittedName>
        <fullName evidence="1">Uncharacterized protein</fullName>
    </submittedName>
</protein>
<reference evidence="1" key="1">
    <citation type="submission" date="2018-02" db="EMBL/GenBank/DDBJ databases">
        <title>The genomes of Aspergillus section Nigri reveals drivers in fungal speciation.</title>
        <authorList>
            <consortium name="DOE Joint Genome Institute"/>
            <person name="Vesth T.C."/>
            <person name="Nybo J."/>
            <person name="Theobald S."/>
            <person name="Brandl J."/>
            <person name="Frisvad J.C."/>
            <person name="Nielsen K.F."/>
            <person name="Lyhne E.K."/>
            <person name="Kogle M.E."/>
            <person name="Kuo A."/>
            <person name="Riley R."/>
            <person name="Clum A."/>
            <person name="Nolan M."/>
            <person name="Lipzen A."/>
            <person name="Salamov A."/>
            <person name="Henrissat B."/>
            <person name="Wiebenga A."/>
            <person name="De vries R.P."/>
            <person name="Grigoriev I.V."/>
            <person name="Mortensen U.H."/>
            <person name="Andersen M.R."/>
            <person name="Baker S.E."/>
        </authorList>
    </citation>
    <scope>NUCLEOTIDE SEQUENCE</scope>
    <source>
        <strain evidence="1">CBS 621.78</strain>
    </source>
</reference>
<organism evidence="1 2">
    <name type="scientific">Aspergillus brunneoviolaceus CBS 621.78</name>
    <dbReference type="NCBI Taxonomy" id="1450534"/>
    <lineage>
        <taxon>Eukaryota</taxon>
        <taxon>Fungi</taxon>
        <taxon>Dikarya</taxon>
        <taxon>Ascomycota</taxon>
        <taxon>Pezizomycotina</taxon>
        <taxon>Eurotiomycetes</taxon>
        <taxon>Eurotiomycetidae</taxon>
        <taxon>Eurotiales</taxon>
        <taxon>Aspergillaceae</taxon>
        <taxon>Aspergillus</taxon>
        <taxon>Aspergillus subgen. Circumdati</taxon>
    </lineage>
</organism>
<keyword evidence="2" id="KW-1185">Reference proteome</keyword>
<dbReference type="Proteomes" id="UP000249057">
    <property type="component" value="Unassembled WGS sequence"/>
</dbReference>